<dbReference type="GO" id="GO:0003700">
    <property type="term" value="F:DNA-binding transcription factor activity"/>
    <property type="evidence" value="ECO:0007669"/>
    <property type="project" value="TreeGrafter"/>
</dbReference>
<dbReference type="Pfam" id="PF09339">
    <property type="entry name" value="HTH_IclR"/>
    <property type="match status" value="1"/>
</dbReference>
<reference evidence="6 7" key="1">
    <citation type="submission" date="2014-10" db="EMBL/GenBank/DDBJ databases">
        <title>Genome sequence of Novosphingobium malaysiense MUSC 273(T).</title>
        <authorList>
            <person name="Lee L.-H."/>
        </authorList>
    </citation>
    <scope>NUCLEOTIDE SEQUENCE [LARGE SCALE GENOMIC DNA]</scope>
    <source>
        <strain evidence="6 7">MUSC 273</strain>
    </source>
</reference>
<dbReference type="PANTHER" id="PTHR30136:SF35">
    <property type="entry name" value="HTH-TYPE TRANSCRIPTIONAL REGULATOR RV1719"/>
    <property type="match status" value="1"/>
</dbReference>
<dbReference type="InterPro" id="IPR036390">
    <property type="entry name" value="WH_DNA-bd_sf"/>
</dbReference>
<accession>A0A0B1ZD48</accession>
<sequence>MSTVKSAQRTLEVLELMERSRRPLGVSQIARLLGYPHSSTSVLVNCLKDLGYLNFDPETREFAPSIRVALVGGYLRFGDFHASDVLNLLSSIQKATASTTILSSRNGVYAQYVYVLPAPGRGIEGLRAGSLRPLTRSAPGLVLMADCSLAEIGKIVRRINTLADATEHEVPAETFERVRDARKAGYAWVYGRLVKDIGSVAVSLPLHDSFGKAMAVSVAVPRDEIEDRHGELASIISSLIGKHLDR</sequence>
<dbReference type="InterPro" id="IPR014757">
    <property type="entry name" value="Tscrpt_reg_IclR_C"/>
</dbReference>
<dbReference type="Gene3D" id="3.30.450.40">
    <property type="match status" value="1"/>
</dbReference>
<keyword evidence="3" id="KW-0804">Transcription</keyword>
<dbReference type="EMBL" id="JTDI01000011">
    <property type="protein sequence ID" value="KHK88979.1"/>
    <property type="molecule type" value="Genomic_DNA"/>
</dbReference>
<evidence type="ECO:0000313" key="7">
    <source>
        <dbReference type="Proteomes" id="UP000031057"/>
    </source>
</evidence>
<dbReference type="InterPro" id="IPR036388">
    <property type="entry name" value="WH-like_DNA-bd_sf"/>
</dbReference>
<dbReference type="OrthoDB" id="1634354at2"/>
<evidence type="ECO:0000256" key="2">
    <source>
        <dbReference type="ARBA" id="ARBA00023125"/>
    </source>
</evidence>
<dbReference type="GO" id="GO:0045892">
    <property type="term" value="P:negative regulation of DNA-templated transcription"/>
    <property type="evidence" value="ECO:0007669"/>
    <property type="project" value="TreeGrafter"/>
</dbReference>
<evidence type="ECO:0000259" key="5">
    <source>
        <dbReference type="PROSITE" id="PS51078"/>
    </source>
</evidence>
<evidence type="ECO:0000256" key="3">
    <source>
        <dbReference type="ARBA" id="ARBA00023163"/>
    </source>
</evidence>
<keyword evidence="1" id="KW-0805">Transcription regulation</keyword>
<evidence type="ECO:0000259" key="4">
    <source>
        <dbReference type="PROSITE" id="PS51077"/>
    </source>
</evidence>
<gene>
    <name evidence="6" type="ORF">LK12_23105</name>
</gene>
<dbReference type="PROSITE" id="PS51078">
    <property type="entry name" value="ICLR_ED"/>
    <property type="match status" value="1"/>
</dbReference>
<dbReference type="Proteomes" id="UP000031057">
    <property type="component" value="Unassembled WGS sequence"/>
</dbReference>
<dbReference type="SUPFAM" id="SSF55781">
    <property type="entry name" value="GAF domain-like"/>
    <property type="match status" value="1"/>
</dbReference>
<keyword evidence="7" id="KW-1185">Reference proteome</keyword>
<evidence type="ECO:0000256" key="1">
    <source>
        <dbReference type="ARBA" id="ARBA00023015"/>
    </source>
</evidence>
<keyword evidence="2" id="KW-0238">DNA-binding</keyword>
<dbReference type="GO" id="GO:0003677">
    <property type="term" value="F:DNA binding"/>
    <property type="evidence" value="ECO:0007669"/>
    <property type="project" value="UniProtKB-KW"/>
</dbReference>
<dbReference type="PANTHER" id="PTHR30136">
    <property type="entry name" value="HELIX-TURN-HELIX TRANSCRIPTIONAL REGULATOR, ICLR FAMILY"/>
    <property type="match status" value="1"/>
</dbReference>
<comment type="caution">
    <text evidence="6">The sequence shown here is derived from an EMBL/GenBank/DDBJ whole genome shotgun (WGS) entry which is preliminary data.</text>
</comment>
<dbReference type="STRING" id="1348853.LK12_23105"/>
<name>A0A0B1ZD48_9SPHN</name>
<dbReference type="PROSITE" id="PS51077">
    <property type="entry name" value="HTH_ICLR"/>
    <property type="match status" value="1"/>
</dbReference>
<dbReference type="InterPro" id="IPR050707">
    <property type="entry name" value="HTH_MetabolicPath_Reg"/>
</dbReference>
<organism evidence="6 7">
    <name type="scientific">Novosphingobium malaysiense</name>
    <dbReference type="NCBI Taxonomy" id="1348853"/>
    <lineage>
        <taxon>Bacteria</taxon>
        <taxon>Pseudomonadati</taxon>
        <taxon>Pseudomonadota</taxon>
        <taxon>Alphaproteobacteria</taxon>
        <taxon>Sphingomonadales</taxon>
        <taxon>Sphingomonadaceae</taxon>
        <taxon>Novosphingobium</taxon>
    </lineage>
</organism>
<dbReference type="InterPro" id="IPR029016">
    <property type="entry name" value="GAF-like_dom_sf"/>
</dbReference>
<protein>
    <recommendedName>
        <fullName evidence="8">IclR family transcriptional regulator</fullName>
    </recommendedName>
</protein>
<feature type="domain" description="HTH iclR-type" evidence="4">
    <location>
        <begin position="4"/>
        <end position="66"/>
    </location>
</feature>
<dbReference type="Gene3D" id="1.10.10.10">
    <property type="entry name" value="Winged helix-like DNA-binding domain superfamily/Winged helix DNA-binding domain"/>
    <property type="match status" value="1"/>
</dbReference>
<evidence type="ECO:0008006" key="8">
    <source>
        <dbReference type="Google" id="ProtNLM"/>
    </source>
</evidence>
<evidence type="ECO:0000313" key="6">
    <source>
        <dbReference type="EMBL" id="KHK88979.1"/>
    </source>
</evidence>
<dbReference type="SUPFAM" id="SSF46785">
    <property type="entry name" value="Winged helix' DNA-binding domain"/>
    <property type="match status" value="1"/>
</dbReference>
<dbReference type="InterPro" id="IPR005471">
    <property type="entry name" value="Tscrpt_reg_IclR_N"/>
</dbReference>
<dbReference type="AlphaFoldDB" id="A0A0B1ZD48"/>
<dbReference type="RefSeq" id="WP_039290442.1">
    <property type="nucleotide sequence ID" value="NZ_JTDI01000011.1"/>
</dbReference>
<dbReference type="Pfam" id="PF01614">
    <property type="entry name" value="IclR_C"/>
    <property type="match status" value="1"/>
</dbReference>
<proteinExistence type="predicted"/>
<feature type="domain" description="IclR-ED" evidence="5">
    <location>
        <begin position="67"/>
        <end position="246"/>
    </location>
</feature>